<comment type="subcellular location">
    <subcellularLocation>
        <location evidence="1">Membrane</location>
        <topology evidence="1">Multi-pass membrane protein</topology>
    </subcellularLocation>
</comment>
<feature type="transmembrane region" description="Helical" evidence="5">
    <location>
        <begin position="261"/>
        <end position="280"/>
    </location>
</feature>
<dbReference type="InterPro" id="IPR007568">
    <property type="entry name" value="RTA1"/>
</dbReference>
<feature type="transmembrane region" description="Helical" evidence="5">
    <location>
        <begin position="106"/>
        <end position="126"/>
    </location>
</feature>
<dbReference type="RefSeq" id="XP_062629662.1">
    <property type="nucleotide sequence ID" value="XM_062773678.1"/>
</dbReference>
<name>A0AAF1BJM6_9TREE</name>
<feature type="transmembrane region" description="Helical" evidence="5">
    <location>
        <begin position="183"/>
        <end position="204"/>
    </location>
</feature>
<keyword evidence="3 5" id="KW-1133">Transmembrane helix</keyword>
<keyword evidence="8" id="KW-1185">Reference proteome</keyword>
<feature type="signal peptide" evidence="6">
    <location>
        <begin position="1"/>
        <end position="23"/>
    </location>
</feature>
<protein>
    <submittedName>
        <fullName evidence="7">Protein RTA1</fullName>
    </submittedName>
</protein>
<evidence type="ECO:0000256" key="4">
    <source>
        <dbReference type="ARBA" id="ARBA00023136"/>
    </source>
</evidence>
<dbReference type="PANTHER" id="PTHR31465">
    <property type="entry name" value="PROTEIN RTA1-RELATED"/>
    <property type="match status" value="1"/>
</dbReference>
<dbReference type="AlphaFoldDB" id="A0AAF1BJM6"/>
<dbReference type="Pfam" id="PF04479">
    <property type="entry name" value="RTA1"/>
    <property type="match status" value="1"/>
</dbReference>
<feature type="chain" id="PRO_5042271105" evidence="6">
    <location>
        <begin position="24"/>
        <end position="321"/>
    </location>
</feature>
<keyword evidence="2 5" id="KW-0812">Transmembrane</keyword>
<sequence>MTSRSFSLLVVLALLLAAAPAVARNCSADPYPLTTSCNAYGYVPSLPLNILAVVLYALCGIVFVINHILFKGWYFLALTFGTFMMAAGIAMRVVSYYRLQWNAGFIIMQVLVILSPCLLIAANYILLGRIAGHLDAQKHMFIRPSRVSWVFVISDIVTFLVQGGASGIASSDNKNTANVGEKILLAALIVQLVSFLLFTFMWCLFTYRAWRDPVLWDLDWWKPLNWLLGFNCVMFLIRSIFRTIEFGEGWDGKLRTHEAYWAALDCLPIFLAIVLYTWYWPSRILTPATKVVPQQAMSIPMEQSSYKSTETAEEPRGRLWA</sequence>
<reference evidence="7" key="1">
    <citation type="submission" date="2023-10" db="EMBL/GenBank/DDBJ databases">
        <authorList>
            <person name="Noh H."/>
        </authorList>
    </citation>
    <scope>NUCLEOTIDE SEQUENCE</scope>
    <source>
        <strain evidence="7">DUCC4014</strain>
    </source>
</reference>
<evidence type="ECO:0000256" key="1">
    <source>
        <dbReference type="ARBA" id="ARBA00004141"/>
    </source>
</evidence>
<evidence type="ECO:0000256" key="3">
    <source>
        <dbReference type="ARBA" id="ARBA00022989"/>
    </source>
</evidence>
<accession>A0AAF1BJM6</accession>
<evidence type="ECO:0000256" key="2">
    <source>
        <dbReference type="ARBA" id="ARBA00022692"/>
    </source>
</evidence>
<evidence type="ECO:0000313" key="7">
    <source>
        <dbReference type="EMBL" id="WOO83636.1"/>
    </source>
</evidence>
<evidence type="ECO:0000256" key="6">
    <source>
        <dbReference type="SAM" id="SignalP"/>
    </source>
</evidence>
<keyword evidence="6" id="KW-0732">Signal</keyword>
<feature type="transmembrane region" description="Helical" evidence="5">
    <location>
        <begin position="73"/>
        <end position="94"/>
    </location>
</feature>
<dbReference type="GO" id="GO:0016020">
    <property type="term" value="C:membrane"/>
    <property type="evidence" value="ECO:0007669"/>
    <property type="project" value="UniProtKB-SubCell"/>
</dbReference>
<proteinExistence type="predicted"/>
<organism evidence="7 8">
    <name type="scientific">Vanrija pseudolonga</name>
    <dbReference type="NCBI Taxonomy" id="143232"/>
    <lineage>
        <taxon>Eukaryota</taxon>
        <taxon>Fungi</taxon>
        <taxon>Dikarya</taxon>
        <taxon>Basidiomycota</taxon>
        <taxon>Agaricomycotina</taxon>
        <taxon>Tremellomycetes</taxon>
        <taxon>Trichosporonales</taxon>
        <taxon>Trichosporonaceae</taxon>
        <taxon>Vanrija</taxon>
    </lineage>
</organism>
<dbReference type="GeneID" id="87810330"/>
<evidence type="ECO:0000256" key="5">
    <source>
        <dbReference type="SAM" id="Phobius"/>
    </source>
</evidence>
<dbReference type="EMBL" id="CP086718">
    <property type="protein sequence ID" value="WOO83636.1"/>
    <property type="molecule type" value="Genomic_DNA"/>
</dbReference>
<feature type="transmembrane region" description="Helical" evidence="5">
    <location>
        <begin position="47"/>
        <end position="66"/>
    </location>
</feature>
<dbReference type="Proteomes" id="UP000827549">
    <property type="component" value="Chromosome 5"/>
</dbReference>
<evidence type="ECO:0000313" key="8">
    <source>
        <dbReference type="Proteomes" id="UP000827549"/>
    </source>
</evidence>
<keyword evidence="4 5" id="KW-0472">Membrane</keyword>
<dbReference type="PANTHER" id="PTHR31465:SF1">
    <property type="entry name" value="PROTEIN RTA1-RELATED"/>
    <property type="match status" value="1"/>
</dbReference>
<feature type="transmembrane region" description="Helical" evidence="5">
    <location>
        <begin position="224"/>
        <end position="241"/>
    </location>
</feature>
<gene>
    <name evidence="7" type="primary">RTA1_1</name>
    <name evidence="7" type="ORF">LOC62_05G007156</name>
</gene>
<feature type="transmembrane region" description="Helical" evidence="5">
    <location>
        <begin position="147"/>
        <end position="171"/>
    </location>
</feature>